<keyword evidence="3" id="KW-0472">Membrane</keyword>
<dbReference type="Gene3D" id="3.30.200.20">
    <property type="entry name" value="Phosphorylase Kinase, domain 1"/>
    <property type="match status" value="1"/>
</dbReference>
<proteinExistence type="predicted"/>
<evidence type="ECO:0000256" key="4">
    <source>
        <dbReference type="SAM" id="MobiDB-lite"/>
    </source>
</evidence>
<dbReference type="PANTHER" id="PTHR47985:SF3">
    <property type="entry name" value="SERINE_THREONINE-PROTEIN KINASE PBL21-RELATED"/>
    <property type="match status" value="1"/>
</dbReference>
<dbReference type="Proteomes" id="UP001341840">
    <property type="component" value="Unassembled WGS sequence"/>
</dbReference>
<keyword evidence="2" id="KW-0808">Transferase</keyword>
<name>A0ABU6TD75_9FABA</name>
<evidence type="ECO:0000313" key="6">
    <source>
        <dbReference type="Proteomes" id="UP001341840"/>
    </source>
</evidence>
<keyword evidence="2" id="KW-0723">Serine/threonine-protein kinase</keyword>
<dbReference type="EMBL" id="JASCZI010090801">
    <property type="protein sequence ID" value="MED6146664.1"/>
    <property type="molecule type" value="Genomic_DNA"/>
</dbReference>
<feature type="region of interest" description="Disordered" evidence="4">
    <location>
        <begin position="11"/>
        <end position="62"/>
    </location>
</feature>
<protein>
    <recommendedName>
        <fullName evidence="7">Protein kinase domain-containing protein</fullName>
    </recommendedName>
</protein>
<dbReference type="PANTHER" id="PTHR47985">
    <property type="entry name" value="OS07G0668900 PROTEIN"/>
    <property type="match status" value="1"/>
</dbReference>
<evidence type="ECO:0000256" key="1">
    <source>
        <dbReference type="ARBA" id="ARBA00004370"/>
    </source>
</evidence>
<comment type="caution">
    <text evidence="5">The sequence shown here is derived from an EMBL/GenBank/DDBJ whole genome shotgun (WGS) entry which is preliminary data.</text>
</comment>
<reference evidence="5 6" key="1">
    <citation type="journal article" date="2023" name="Plants (Basel)">
        <title>Bridging the Gap: Combining Genomics and Transcriptomics Approaches to Understand Stylosanthes scabra, an Orphan Legume from the Brazilian Caatinga.</title>
        <authorList>
            <person name="Ferreira-Neto J.R.C."/>
            <person name="da Silva M.D."/>
            <person name="Binneck E."/>
            <person name="de Melo N.F."/>
            <person name="da Silva R.H."/>
            <person name="de Melo A.L.T.M."/>
            <person name="Pandolfi V."/>
            <person name="Bustamante F.O."/>
            <person name="Brasileiro-Vidal A.C."/>
            <person name="Benko-Iseppon A.M."/>
        </authorList>
    </citation>
    <scope>NUCLEOTIDE SEQUENCE [LARGE SCALE GENOMIC DNA]</scope>
    <source>
        <tissue evidence="5">Leaves</tissue>
    </source>
</reference>
<dbReference type="SUPFAM" id="SSF56112">
    <property type="entry name" value="Protein kinase-like (PK-like)"/>
    <property type="match status" value="1"/>
</dbReference>
<feature type="compositionally biased region" description="Low complexity" evidence="4">
    <location>
        <begin position="53"/>
        <end position="62"/>
    </location>
</feature>
<evidence type="ECO:0000256" key="3">
    <source>
        <dbReference type="ARBA" id="ARBA00023136"/>
    </source>
</evidence>
<evidence type="ECO:0000313" key="5">
    <source>
        <dbReference type="EMBL" id="MED6146664.1"/>
    </source>
</evidence>
<evidence type="ECO:0008006" key="7">
    <source>
        <dbReference type="Google" id="ProtNLM"/>
    </source>
</evidence>
<sequence>MSCFSCFVSRSKDASRVEIDTGSRSVSSGSVGGKCVPAATESERRKKEEGKGKSTSNGKNSTAAASFGFRELAAATRGFNEVNLIGEGGFGRVYKGRLSTGQATTSLT</sequence>
<comment type="subcellular location">
    <subcellularLocation>
        <location evidence="1">Membrane</location>
    </subcellularLocation>
</comment>
<feature type="compositionally biased region" description="Basic and acidic residues" evidence="4">
    <location>
        <begin position="11"/>
        <end position="21"/>
    </location>
</feature>
<evidence type="ECO:0000256" key="2">
    <source>
        <dbReference type="ARBA" id="ARBA00022527"/>
    </source>
</evidence>
<keyword evidence="2" id="KW-0418">Kinase</keyword>
<dbReference type="InterPro" id="IPR011009">
    <property type="entry name" value="Kinase-like_dom_sf"/>
</dbReference>
<gene>
    <name evidence="5" type="ORF">PIB30_036636</name>
</gene>
<accession>A0ABU6TD75</accession>
<feature type="compositionally biased region" description="Basic and acidic residues" evidence="4">
    <location>
        <begin position="41"/>
        <end position="52"/>
    </location>
</feature>
<organism evidence="5 6">
    <name type="scientific">Stylosanthes scabra</name>
    <dbReference type="NCBI Taxonomy" id="79078"/>
    <lineage>
        <taxon>Eukaryota</taxon>
        <taxon>Viridiplantae</taxon>
        <taxon>Streptophyta</taxon>
        <taxon>Embryophyta</taxon>
        <taxon>Tracheophyta</taxon>
        <taxon>Spermatophyta</taxon>
        <taxon>Magnoliopsida</taxon>
        <taxon>eudicotyledons</taxon>
        <taxon>Gunneridae</taxon>
        <taxon>Pentapetalae</taxon>
        <taxon>rosids</taxon>
        <taxon>fabids</taxon>
        <taxon>Fabales</taxon>
        <taxon>Fabaceae</taxon>
        <taxon>Papilionoideae</taxon>
        <taxon>50 kb inversion clade</taxon>
        <taxon>dalbergioids sensu lato</taxon>
        <taxon>Dalbergieae</taxon>
        <taxon>Pterocarpus clade</taxon>
        <taxon>Stylosanthes</taxon>
    </lineage>
</organism>
<keyword evidence="6" id="KW-1185">Reference proteome</keyword>